<dbReference type="PROSITE" id="PS00136">
    <property type="entry name" value="SUBTILASE_ASP"/>
    <property type="match status" value="1"/>
</dbReference>
<keyword evidence="4 6" id="KW-0378">Hydrolase</keyword>
<dbReference type="PANTHER" id="PTHR43806">
    <property type="entry name" value="PEPTIDASE S8"/>
    <property type="match status" value="1"/>
</dbReference>
<dbReference type="InterPro" id="IPR050131">
    <property type="entry name" value="Peptidase_S8_subtilisin-like"/>
</dbReference>
<gene>
    <name evidence="10" type="ORF">BK138_06205</name>
</gene>
<protein>
    <recommendedName>
        <fullName evidence="9">Peptidase S8/S53 domain-containing protein</fullName>
    </recommendedName>
</protein>
<dbReference type="CDD" id="cd07477">
    <property type="entry name" value="Peptidases_S8_Subtilisin_subset"/>
    <property type="match status" value="1"/>
</dbReference>
<dbReference type="InterPro" id="IPR036852">
    <property type="entry name" value="Peptidase_S8/S53_dom_sf"/>
</dbReference>
<comment type="similarity">
    <text evidence="1 6 7">Belongs to the peptidase S8 family.</text>
</comment>
<dbReference type="Gene3D" id="3.40.50.200">
    <property type="entry name" value="Peptidase S8/S53 domain"/>
    <property type="match status" value="1"/>
</dbReference>
<evidence type="ECO:0000256" key="8">
    <source>
        <dbReference type="SAM" id="MobiDB-lite"/>
    </source>
</evidence>
<evidence type="ECO:0000256" key="3">
    <source>
        <dbReference type="ARBA" id="ARBA00022723"/>
    </source>
</evidence>
<name>A0A1R1F231_9BACL</name>
<feature type="domain" description="Peptidase S8/S53" evidence="9">
    <location>
        <begin position="134"/>
        <end position="375"/>
    </location>
</feature>
<dbReference type="EMBL" id="MRTP01000001">
    <property type="protein sequence ID" value="OMF58145.1"/>
    <property type="molecule type" value="Genomic_DNA"/>
</dbReference>
<dbReference type="InterPro" id="IPR015500">
    <property type="entry name" value="Peptidase_S8_subtilisin-rel"/>
</dbReference>
<evidence type="ECO:0000313" key="11">
    <source>
        <dbReference type="Proteomes" id="UP000187172"/>
    </source>
</evidence>
<dbReference type="Proteomes" id="UP000187172">
    <property type="component" value="Unassembled WGS sequence"/>
</dbReference>
<dbReference type="InterPro" id="IPR034202">
    <property type="entry name" value="Subtilisin_Carlsberg-like"/>
</dbReference>
<dbReference type="GO" id="GO:0006508">
    <property type="term" value="P:proteolysis"/>
    <property type="evidence" value="ECO:0007669"/>
    <property type="project" value="UniProtKB-KW"/>
</dbReference>
<dbReference type="AlphaFoldDB" id="A0A1R1F231"/>
<evidence type="ECO:0000256" key="7">
    <source>
        <dbReference type="RuleBase" id="RU003355"/>
    </source>
</evidence>
<keyword evidence="5 6" id="KW-0720">Serine protease</keyword>
<dbReference type="Pfam" id="PF00082">
    <property type="entry name" value="Peptidase_S8"/>
    <property type="match status" value="1"/>
</dbReference>
<dbReference type="InterPro" id="IPR023827">
    <property type="entry name" value="Peptidase_S8_Asp-AS"/>
</dbReference>
<feature type="region of interest" description="Disordered" evidence="8">
    <location>
        <begin position="396"/>
        <end position="422"/>
    </location>
</feature>
<feature type="active site" description="Charge relay system" evidence="6">
    <location>
        <position position="172"/>
    </location>
</feature>
<dbReference type="InterPro" id="IPR022398">
    <property type="entry name" value="Peptidase_S8_His-AS"/>
</dbReference>
<keyword evidence="2 6" id="KW-0645">Protease</keyword>
<evidence type="ECO:0000313" key="10">
    <source>
        <dbReference type="EMBL" id="OMF58145.1"/>
    </source>
</evidence>
<evidence type="ECO:0000259" key="9">
    <source>
        <dbReference type="Pfam" id="PF00082"/>
    </source>
</evidence>
<dbReference type="GO" id="GO:0004252">
    <property type="term" value="F:serine-type endopeptidase activity"/>
    <property type="evidence" value="ECO:0007669"/>
    <property type="project" value="UniProtKB-UniRule"/>
</dbReference>
<evidence type="ECO:0000256" key="5">
    <source>
        <dbReference type="ARBA" id="ARBA00022825"/>
    </source>
</evidence>
<dbReference type="SUPFAM" id="SSF52743">
    <property type="entry name" value="Subtilisin-like"/>
    <property type="match status" value="1"/>
</dbReference>
<dbReference type="InterPro" id="IPR023828">
    <property type="entry name" value="Peptidase_S8_Ser-AS"/>
</dbReference>
<keyword evidence="11" id="KW-1185">Reference proteome</keyword>
<dbReference type="STRING" id="297318.BK138_06205"/>
<evidence type="ECO:0000256" key="6">
    <source>
        <dbReference type="PROSITE-ProRule" id="PRU01240"/>
    </source>
</evidence>
<accession>A0A1R1F231</accession>
<dbReference type="RefSeq" id="WP_076167358.1">
    <property type="nucleotide sequence ID" value="NZ_MRTP01000001.1"/>
</dbReference>
<feature type="active site" description="Charge relay system" evidence="6">
    <location>
        <position position="143"/>
    </location>
</feature>
<sequence length="422" mass="44650">MKQLEKLLKKTAVSRPSKTTSRQIVVFKTQQDYRQCLDILNANGIKPVKAVDSHRLICCHFHRSTDMKKIKQHPLVAYVQRDAKVKAHAIKPAAAAKRGSANKATKKSALVDTAKIPWNVSRVKSPELWNRTKGRGVKVAIIDTGIAKHPDLCIAGGVNTITGGSFQDDNGHGTHVAGIAAATGRQKIFGNAPKVKLFAVKVLDQNGNGFVSDIVEGIDWCLKRGIKVMNMSFGLTGSGNNKALQDAIKRAAKQGAVISASAGNEGTMFSPLIDAPARYPETIAVAATDRANRVADFSSRGNGISVAAPGVDILSTLPGGTYGKMSGTSMAAPHVTGGAALLRALFPRMRPAEIKRRFEASALQIPGGRQAVGAGLLQVAPAAVIPAAVASGSRFPSKTRRLKKAKSASRPVLLIPSGRSKR</sequence>
<dbReference type="PANTHER" id="PTHR43806:SF11">
    <property type="entry name" value="CEREVISIN-RELATED"/>
    <property type="match status" value="1"/>
</dbReference>
<evidence type="ECO:0000256" key="2">
    <source>
        <dbReference type="ARBA" id="ARBA00022670"/>
    </source>
</evidence>
<dbReference type="PROSITE" id="PS00137">
    <property type="entry name" value="SUBTILASE_HIS"/>
    <property type="match status" value="1"/>
</dbReference>
<dbReference type="InterPro" id="IPR000209">
    <property type="entry name" value="Peptidase_S8/S53_dom"/>
</dbReference>
<organism evidence="10 11">
    <name type="scientific">Paenibacillus rhizosphaerae</name>
    <dbReference type="NCBI Taxonomy" id="297318"/>
    <lineage>
        <taxon>Bacteria</taxon>
        <taxon>Bacillati</taxon>
        <taxon>Bacillota</taxon>
        <taxon>Bacilli</taxon>
        <taxon>Bacillales</taxon>
        <taxon>Paenibacillaceae</taxon>
        <taxon>Paenibacillus</taxon>
    </lineage>
</organism>
<evidence type="ECO:0000256" key="4">
    <source>
        <dbReference type="ARBA" id="ARBA00022801"/>
    </source>
</evidence>
<keyword evidence="3" id="KW-0479">Metal-binding</keyword>
<reference evidence="10 11" key="1">
    <citation type="submission" date="2016-11" db="EMBL/GenBank/DDBJ databases">
        <title>Paenibacillus species isolates.</title>
        <authorList>
            <person name="Beno S.M."/>
        </authorList>
    </citation>
    <scope>NUCLEOTIDE SEQUENCE [LARGE SCALE GENOMIC DNA]</scope>
    <source>
        <strain evidence="10 11">FSL R5-0378</strain>
    </source>
</reference>
<dbReference type="PROSITE" id="PS00138">
    <property type="entry name" value="SUBTILASE_SER"/>
    <property type="match status" value="1"/>
</dbReference>
<comment type="caution">
    <text evidence="10">The sequence shown here is derived from an EMBL/GenBank/DDBJ whole genome shotgun (WGS) entry which is preliminary data.</text>
</comment>
<feature type="active site" description="Charge relay system" evidence="6">
    <location>
        <position position="329"/>
    </location>
</feature>
<proteinExistence type="inferred from homology"/>
<feature type="compositionally biased region" description="Basic residues" evidence="8">
    <location>
        <begin position="397"/>
        <end position="407"/>
    </location>
</feature>
<dbReference type="GO" id="GO:0046872">
    <property type="term" value="F:metal ion binding"/>
    <property type="evidence" value="ECO:0007669"/>
    <property type="project" value="UniProtKB-KW"/>
</dbReference>
<evidence type="ECO:0000256" key="1">
    <source>
        <dbReference type="ARBA" id="ARBA00011073"/>
    </source>
</evidence>
<dbReference type="PROSITE" id="PS51892">
    <property type="entry name" value="SUBTILASE"/>
    <property type="match status" value="1"/>
</dbReference>
<dbReference type="PRINTS" id="PR00723">
    <property type="entry name" value="SUBTILISIN"/>
</dbReference>